<accession>A0A8K0VDR8</accession>
<organism evidence="1 2">
    <name type="scientific">Szabonella alba</name>
    <dbReference type="NCBI Taxonomy" id="2804194"/>
    <lineage>
        <taxon>Bacteria</taxon>
        <taxon>Pseudomonadati</taxon>
        <taxon>Pseudomonadota</taxon>
        <taxon>Alphaproteobacteria</taxon>
        <taxon>Rhodobacterales</taxon>
        <taxon>Paracoccaceae</taxon>
        <taxon>Szabonella</taxon>
    </lineage>
</organism>
<proteinExistence type="predicted"/>
<evidence type="ECO:0000313" key="2">
    <source>
        <dbReference type="Proteomes" id="UP000648908"/>
    </source>
</evidence>
<dbReference type="InterPro" id="IPR041881">
    <property type="entry name" value="PqqD_sf"/>
</dbReference>
<dbReference type="AlphaFoldDB" id="A0A8K0VDR8"/>
<keyword evidence="2" id="KW-1185">Reference proteome</keyword>
<dbReference type="Gene3D" id="1.10.10.1150">
    <property type="entry name" value="Coenzyme PQQ synthesis protein D (PqqD)"/>
    <property type="match status" value="1"/>
</dbReference>
<reference evidence="1" key="1">
    <citation type="submission" date="2021-01" db="EMBL/GenBank/DDBJ databases">
        <title>Tabrizicola alba sp. nov. a motile alkaliphilic bacterium isolated from a soda lake.</title>
        <authorList>
            <person name="Szuroczki S."/>
            <person name="Abbaszade G."/>
            <person name="Schumann P."/>
            <person name="Toth E."/>
        </authorList>
    </citation>
    <scope>NUCLEOTIDE SEQUENCE</scope>
    <source>
        <strain evidence="1">DMG-N-6</strain>
    </source>
</reference>
<dbReference type="Gene3D" id="3.40.50.300">
    <property type="entry name" value="P-loop containing nucleotide triphosphate hydrolases"/>
    <property type="match status" value="1"/>
</dbReference>
<name>A0A8K0VDR8_9RHOB</name>
<dbReference type="Proteomes" id="UP000648908">
    <property type="component" value="Unassembled WGS sequence"/>
</dbReference>
<comment type="caution">
    <text evidence="1">The sequence shown here is derived from an EMBL/GenBank/DDBJ whole genome shotgun (WGS) entry which is preliminary data.</text>
</comment>
<dbReference type="Pfam" id="PF05402">
    <property type="entry name" value="PqqD"/>
    <property type="match status" value="1"/>
</dbReference>
<protein>
    <submittedName>
        <fullName evidence="1">PqqD family protein</fullName>
    </submittedName>
</protein>
<evidence type="ECO:0000313" key="1">
    <source>
        <dbReference type="EMBL" id="MBL4918343.1"/>
    </source>
</evidence>
<gene>
    <name evidence="1" type="ORF">JL811_14035</name>
</gene>
<dbReference type="RefSeq" id="WP_202689338.1">
    <property type="nucleotide sequence ID" value="NZ_JAESVN010000006.1"/>
</dbReference>
<dbReference type="InterPro" id="IPR027417">
    <property type="entry name" value="P-loop_NTPase"/>
</dbReference>
<dbReference type="SUPFAM" id="SSF53795">
    <property type="entry name" value="PEP carboxykinase-like"/>
    <property type="match status" value="1"/>
</dbReference>
<dbReference type="InterPro" id="IPR008792">
    <property type="entry name" value="PQQD"/>
</dbReference>
<dbReference type="EMBL" id="JAESVN010000006">
    <property type="protein sequence ID" value="MBL4918343.1"/>
    <property type="molecule type" value="Genomic_DNA"/>
</dbReference>
<sequence>MTFRDLQMEATGGVLSRPSDTWIRLDLRGAYRPVILPAEGGLSETLLRCLRGWRVRRSGWDPQTAANRAPIRAAQGGPVLSLAEPRPGGRYRVHSAYTDAPLDDLPEASAACAVIADLAQAASAGMAGKGGIGLHCGAFEIGGRLIALTGAHRAGKSTLISRLTAETGITVFCDDVLALGADGTGRALGIAPRLRLPLPATVTPEFRAHVKAHLGPADDRYGYLLAPGLARKGRAAPLGAIVMLDRRPGAAGFHAMEPEDALRLLVEQSITDFAHAAGAYATAERILDGVPVLRLVYEDLEDAVRLLRRAFGGPCLMPKDLEIGPPLPPVAAEDGPQDRADPVDPDAVWRRAPGMAVRVLGNSAFLWWPGDGMLWQLNPTARAIWAMLELPGSARDFAEALSTLFPDIGQDRLEADCTLLMAELAAEGFIRSE</sequence>